<dbReference type="InterPro" id="IPR032710">
    <property type="entry name" value="NTF2-like_dom_sf"/>
</dbReference>
<dbReference type="OrthoDB" id="224281at2157"/>
<dbReference type="EMBL" id="REFZ01000004">
    <property type="protein sequence ID" value="RQH01276.1"/>
    <property type="molecule type" value="Genomic_DNA"/>
</dbReference>
<dbReference type="Gene3D" id="3.10.450.50">
    <property type="match status" value="1"/>
</dbReference>
<evidence type="ECO:0000313" key="2">
    <source>
        <dbReference type="Proteomes" id="UP000281431"/>
    </source>
</evidence>
<protein>
    <submittedName>
        <fullName evidence="1">DUF3225 domain-containing protein</fullName>
    </submittedName>
</protein>
<accession>A0A3N6PPX3</accession>
<name>A0A3N6PPX3_NATCH</name>
<evidence type="ECO:0000313" key="1">
    <source>
        <dbReference type="EMBL" id="RQH01276.1"/>
    </source>
</evidence>
<dbReference type="AlphaFoldDB" id="A0A3N6PPX3"/>
<gene>
    <name evidence="1" type="ORF">EA472_07425</name>
</gene>
<comment type="caution">
    <text evidence="1">The sequence shown here is derived from an EMBL/GenBank/DDBJ whole genome shotgun (WGS) entry which is preliminary data.</text>
</comment>
<dbReference type="SUPFAM" id="SSF54427">
    <property type="entry name" value="NTF2-like"/>
    <property type="match status" value="1"/>
</dbReference>
<sequence>MNESVHAADVVRRYYDALRDGEPLEPFFRRSESTVKFGITEALFGYDDVATALRKQTETTTDWRVESHTLSVDERETFATYADEVTMAWIDTERDQEYEFDSRWSGTLVATEGDRDDGIPWAFATMHVSAPPER</sequence>
<dbReference type="Proteomes" id="UP000281431">
    <property type="component" value="Unassembled WGS sequence"/>
</dbReference>
<proteinExistence type="predicted"/>
<reference evidence="1 2" key="1">
    <citation type="submission" date="2018-10" db="EMBL/GenBank/DDBJ databases">
        <title>Natrarchaeobius chitinivorans gen. nov., sp. nov., and Natrarchaeobius haloalkaliphilus sp. nov., alkaliphilic, chitin-utilizing haloarchaea from hypersaline alkaline lakes.</title>
        <authorList>
            <person name="Sorokin D.Y."/>
            <person name="Elcheninov A.G."/>
            <person name="Kostrikina N.A."/>
            <person name="Bale N.J."/>
            <person name="Sinninghe Damste J.S."/>
            <person name="Khijniak T.V."/>
            <person name="Kublanov I.V."/>
            <person name="Toshchakov S.V."/>
        </authorList>
    </citation>
    <scope>NUCLEOTIDE SEQUENCE [LARGE SCALE GENOMIC DNA]</scope>
    <source>
        <strain evidence="1 2">AArcht7</strain>
    </source>
</reference>
<keyword evidence="2" id="KW-1185">Reference proteome</keyword>
<organism evidence="1 2">
    <name type="scientific">Natrarchaeobius chitinivorans</name>
    <dbReference type="NCBI Taxonomy" id="1679083"/>
    <lineage>
        <taxon>Archaea</taxon>
        <taxon>Methanobacteriati</taxon>
        <taxon>Methanobacteriota</taxon>
        <taxon>Stenosarchaea group</taxon>
        <taxon>Halobacteria</taxon>
        <taxon>Halobacteriales</taxon>
        <taxon>Natrialbaceae</taxon>
        <taxon>Natrarchaeobius</taxon>
    </lineage>
</organism>